<evidence type="ECO:0000313" key="3">
    <source>
        <dbReference type="EMBL" id="AKF03521.1"/>
    </source>
</evidence>
<dbReference type="OrthoDB" id="9794826at2"/>
<dbReference type="PANTHER" id="PTHR33376">
    <property type="match status" value="1"/>
</dbReference>
<dbReference type="InterPro" id="IPR038404">
    <property type="entry name" value="TRAP_DctP_sf"/>
</dbReference>
<protein>
    <submittedName>
        <fullName evidence="3">TRAP-type C4-dicarboxylate transport system, periplasmic component</fullName>
    </submittedName>
</protein>
<dbReference type="InterPro" id="IPR018389">
    <property type="entry name" value="DctP_fam"/>
</dbReference>
<sequence length="334" mass="36217">MRIRALIALLLAFAFVLLPHAPSGAQDTQTRTITFATLAPPGSLIMRGLDAWNREIRRRTEGSLQLRFYSGGVQGDEPEVIRKIRSGRLDAGGVTSTGLAQIHRPALVFQLPGTFLRYEQVEAARAALAPEIEQGMIGQGFRMLGWADVGSAHLFSNREIHTPTDLSASRFWVRSDDVILPVLFDFVRSNPVSLSVPEVLGGLQTGRIDTFLAPPAVAVALQWSAHATHMGDTAVAILVGGSVISERTFQSLTPAQQQVLTETGAQFHGLARRNASRAEQESIDAMVRRGMQITRATPADVTAWRAVGRQVRDRVASRIADPALVARAAAFGEQ</sequence>
<gene>
    <name evidence="3" type="ORF">DB32_000670</name>
</gene>
<feature type="chain" id="PRO_5002511069" evidence="2">
    <location>
        <begin position="26"/>
        <end position="334"/>
    </location>
</feature>
<dbReference type="Proteomes" id="UP000034883">
    <property type="component" value="Chromosome"/>
</dbReference>
<evidence type="ECO:0000256" key="1">
    <source>
        <dbReference type="ARBA" id="ARBA00022729"/>
    </source>
</evidence>
<dbReference type="Pfam" id="PF03480">
    <property type="entry name" value="DctP"/>
    <property type="match status" value="1"/>
</dbReference>
<accession>A0A0F6VZL5</accession>
<evidence type="ECO:0000313" key="4">
    <source>
        <dbReference type="Proteomes" id="UP000034883"/>
    </source>
</evidence>
<evidence type="ECO:0000256" key="2">
    <source>
        <dbReference type="SAM" id="SignalP"/>
    </source>
</evidence>
<dbReference type="RefSeq" id="WP_053230972.1">
    <property type="nucleotide sequence ID" value="NZ_CP011125.1"/>
</dbReference>
<dbReference type="GO" id="GO:0055085">
    <property type="term" value="P:transmembrane transport"/>
    <property type="evidence" value="ECO:0007669"/>
    <property type="project" value="InterPro"/>
</dbReference>
<reference evidence="3 4" key="1">
    <citation type="submission" date="2015-03" db="EMBL/GenBank/DDBJ databases">
        <title>Genome assembly of Sandaracinus amylolyticus DSM 53668.</title>
        <authorList>
            <person name="Sharma G."/>
            <person name="Subramanian S."/>
        </authorList>
    </citation>
    <scope>NUCLEOTIDE SEQUENCE [LARGE SCALE GENOMIC DNA]</scope>
    <source>
        <strain evidence="3 4">DSM 53668</strain>
    </source>
</reference>
<keyword evidence="1 2" id="KW-0732">Signal</keyword>
<keyword evidence="4" id="KW-1185">Reference proteome</keyword>
<dbReference type="KEGG" id="samy:DB32_000670"/>
<dbReference type="NCBIfam" id="NF037995">
    <property type="entry name" value="TRAP_S1"/>
    <property type="match status" value="1"/>
</dbReference>
<dbReference type="PANTHER" id="PTHR33376:SF4">
    <property type="entry name" value="SIALIC ACID-BINDING PERIPLASMIC PROTEIN SIAP"/>
    <property type="match status" value="1"/>
</dbReference>
<dbReference type="EMBL" id="CP011125">
    <property type="protein sequence ID" value="AKF03521.1"/>
    <property type="molecule type" value="Genomic_DNA"/>
</dbReference>
<dbReference type="AlphaFoldDB" id="A0A0F6VZL5"/>
<dbReference type="Gene3D" id="3.40.190.170">
    <property type="entry name" value="Bacterial extracellular solute-binding protein, family 7"/>
    <property type="match status" value="1"/>
</dbReference>
<dbReference type="STRING" id="927083.DB32_000670"/>
<feature type="signal peptide" evidence="2">
    <location>
        <begin position="1"/>
        <end position="25"/>
    </location>
</feature>
<proteinExistence type="predicted"/>
<organism evidence="3 4">
    <name type="scientific">Sandaracinus amylolyticus</name>
    <dbReference type="NCBI Taxonomy" id="927083"/>
    <lineage>
        <taxon>Bacteria</taxon>
        <taxon>Pseudomonadati</taxon>
        <taxon>Myxococcota</taxon>
        <taxon>Polyangia</taxon>
        <taxon>Polyangiales</taxon>
        <taxon>Sandaracinaceae</taxon>
        <taxon>Sandaracinus</taxon>
    </lineage>
</organism>
<name>A0A0F6VZL5_9BACT</name>